<evidence type="ECO:0000256" key="2">
    <source>
        <dbReference type="ARBA" id="ARBA00011643"/>
    </source>
</evidence>
<evidence type="ECO:0000256" key="6">
    <source>
        <dbReference type="PIRSR" id="PIRSR602678-1"/>
    </source>
</evidence>
<feature type="binding site" evidence="6">
    <location>
        <position position="102"/>
    </location>
    <ligand>
        <name>a divalent metal cation</name>
        <dbReference type="ChEBI" id="CHEBI:60240"/>
        <label>1</label>
    </ligand>
</feature>
<dbReference type="InterPro" id="IPR017221">
    <property type="entry name" value="DUF34/NIF3_bac"/>
</dbReference>
<dbReference type="SUPFAM" id="SSF102705">
    <property type="entry name" value="NIF3 (NGG1p interacting factor 3)-like"/>
    <property type="match status" value="1"/>
</dbReference>
<protein>
    <recommendedName>
        <fullName evidence="3 5">GTP cyclohydrolase 1 type 2 homolog</fullName>
    </recommendedName>
</protein>
<comment type="subunit">
    <text evidence="2">Homohexamer.</text>
</comment>
<comment type="caution">
    <text evidence="7">The sequence shown here is derived from an EMBL/GenBank/DDBJ whole genome shotgun (WGS) entry which is preliminary data.</text>
</comment>
<accession>A0A6N6MZI9</accession>
<reference evidence="7 8" key="1">
    <citation type="journal article" date="2017" name="Int. J. Syst. Evol. Microbiol.">
        <title>Desulfovibrio senegalensis sp. nov., a mesophilic sulfate reducer isolated from marine sediment.</title>
        <authorList>
            <person name="Thioye A."/>
            <person name="Gam Z.B.A."/>
            <person name="Mbengue M."/>
            <person name="Cayol J.L."/>
            <person name="Joseph-Bartoli M."/>
            <person name="Toure-Kane C."/>
            <person name="Labat M."/>
        </authorList>
    </citation>
    <scope>NUCLEOTIDE SEQUENCE [LARGE SCALE GENOMIC DNA]</scope>
    <source>
        <strain evidence="7 8">DSM 101509</strain>
    </source>
</reference>
<evidence type="ECO:0000256" key="3">
    <source>
        <dbReference type="ARBA" id="ARBA00022112"/>
    </source>
</evidence>
<feature type="binding site" evidence="6">
    <location>
        <position position="297"/>
    </location>
    <ligand>
        <name>a divalent metal cation</name>
        <dbReference type="ChEBI" id="CHEBI:60240"/>
        <label>1</label>
    </ligand>
</feature>
<evidence type="ECO:0000313" key="8">
    <source>
        <dbReference type="Proteomes" id="UP000438699"/>
    </source>
</evidence>
<organism evidence="7 8">
    <name type="scientific">Pseudodesulfovibrio senegalensis</name>
    <dbReference type="NCBI Taxonomy" id="1721087"/>
    <lineage>
        <taxon>Bacteria</taxon>
        <taxon>Pseudomonadati</taxon>
        <taxon>Thermodesulfobacteriota</taxon>
        <taxon>Desulfovibrionia</taxon>
        <taxon>Desulfovibrionales</taxon>
        <taxon>Desulfovibrionaceae</taxon>
    </lineage>
</organism>
<name>A0A6N6MZI9_9BACT</name>
<keyword evidence="8" id="KW-1185">Reference proteome</keyword>
<feature type="binding site" evidence="6">
    <location>
        <position position="65"/>
    </location>
    <ligand>
        <name>a divalent metal cation</name>
        <dbReference type="ChEBI" id="CHEBI:60240"/>
        <label>1</label>
    </ligand>
</feature>
<dbReference type="GO" id="GO:0046872">
    <property type="term" value="F:metal ion binding"/>
    <property type="evidence" value="ECO:0007669"/>
    <property type="project" value="UniProtKB-UniRule"/>
</dbReference>
<dbReference type="AlphaFoldDB" id="A0A6N6MZI9"/>
<dbReference type="InterPro" id="IPR036069">
    <property type="entry name" value="DUF34/NIF3_sf"/>
</dbReference>
<dbReference type="OrthoDB" id="9792792at2"/>
<dbReference type="EMBL" id="WAIE01000009">
    <property type="protein sequence ID" value="KAB1439032.1"/>
    <property type="molecule type" value="Genomic_DNA"/>
</dbReference>
<feature type="binding site" evidence="6">
    <location>
        <position position="293"/>
    </location>
    <ligand>
        <name>a divalent metal cation</name>
        <dbReference type="ChEBI" id="CHEBI:60240"/>
        <label>1</label>
    </ligand>
</feature>
<comment type="similarity">
    <text evidence="1 5">Belongs to the GTP cyclohydrolase I type 2/NIF3 family.</text>
</comment>
<dbReference type="Gene3D" id="3.40.1390.30">
    <property type="entry name" value="NIF3 (NGG1p interacting factor 3)-like"/>
    <property type="match status" value="2"/>
</dbReference>
<evidence type="ECO:0000313" key="7">
    <source>
        <dbReference type="EMBL" id="KAB1439032.1"/>
    </source>
</evidence>
<evidence type="ECO:0000256" key="4">
    <source>
        <dbReference type="ARBA" id="ARBA00022723"/>
    </source>
</evidence>
<dbReference type="FunFam" id="3.40.1390.30:FF:000001">
    <property type="entry name" value="GTP cyclohydrolase 1 type 2"/>
    <property type="match status" value="1"/>
</dbReference>
<keyword evidence="4 5" id="KW-0479">Metal-binding</keyword>
<dbReference type="Pfam" id="PF01784">
    <property type="entry name" value="DUF34_NIF3"/>
    <property type="match status" value="1"/>
</dbReference>
<evidence type="ECO:0000256" key="5">
    <source>
        <dbReference type="PIRNR" id="PIRNR037489"/>
    </source>
</evidence>
<dbReference type="PANTHER" id="PTHR13799:SF14">
    <property type="entry name" value="GTP CYCLOHYDROLASE 1 TYPE 2 HOMOLOG"/>
    <property type="match status" value="1"/>
</dbReference>
<dbReference type="RefSeq" id="WP_151152002.1">
    <property type="nucleotide sequence ID" value="NZ_WAIE01000009.1"/>
</dbReference>
<dbReference type="GO" id="GO:0005737">
    <property type="term" value="C:cytoplasm"/>
    <property type="evidence" value="ECO:0007669"/>
    <property type="project" value="TreeGrafter"/>
</dbReference>
<evidence type="ECO:0000256" key="1">
    <source>
        <dbReference type="ARBA" id="ARBA00006964"/>
    </source>
</evidence>
<proteinExistence type="inferred from homology"/>
<dbReference type="InterPro" id="IPR002678">
    <property type="entry name" value="DUF34/NIF3"/>
</dbReference>
<gene>
    <name evidence="7" type="ORF">F8A88_15055</name>
</gene>
<feature type="binding site" evidence="6">
    <location>
        <position position="64"/>
    </location>
    <ligand>
        <name>a divalent metal cation</name>
        <dbReference type="ChEBI" id="CHEBI:60240"/>
        <label>2</label>
    </ligand>
</feature>
<dbReference type="Proteomes" id="UP000438699">
    <property type="component" value="Unassembled WGS sequence"/>
</dbReference>
<sequence>MKSLDILSVFRTMAPEGFQSSWDNSGVQVVGESLDCSKVGVCLEPTPEMIRACLDWGAGVILTHHPLYMKPKGLGSESAFTEVVRMVMRSGAWLYAAHTSLDCAPDGPAFWLGERLGLESAGFLETAREFAPVEVSFYSPRTVTRDEAEMWTERPGMHSVSQSAAGEVRLVCDRDHWAGARSAVEFTLGMQPEYYVRALEAPARSVGFGQVGDLPQPLDWAAFMAELQGLVDRDVFTVCGDAPQTVARVAYCGGSGSSMADAAARAGADVLITGDMKYHAAVETPVCIVDVGHFSLEEEMMRLAALDLAERLGPEQVEVRFFKGTEPFRFHVRA</sequence>
<dbReference type="PANTHER" id="PTHR13799">
    <property type="entry name" value="NGG1 INTERACTING FACTOR 3"/>
    <property type="match status" value="1"/>
</dbReference>
<dbReference type="PIRSF" id="PIRSF037489">
    <property type="entry name" value="UCP037489_NIF3_YqfO"/>
    <property type="match status" value="1"/>
</dbReference>